<protein>
    <recommendedName>
        <fullName evidence="4">DUF304 domain-containing protein</fullName>
    </recommendedName>
</protein>
<evidence type="ECO:0008006" key="4">
    <source>
        <dbReference type="Google" id="ProtNLM"/>
    </source>
</evidence>
<sequence length="196" mass="21473">MADSSKHRDPGAKPLSGVDGLQEFWTPGEFRMVIQESRWGNVSWGFTLFVIGEAFGYTIGLHLAGTSGSPSPTAHALIFVLSATFALLAVLLGLVARVQVMTVTSREIRSTWGRWTRTMKLSDVQEVRVHRISGKGAPSYEVLIIGRDLRPLRLLDRRGEEGLASATAVRDRLLFAIAHFTVHALDEGPYRGSGLT</sequence>
<accession>A0ABZ2KZQ8</accession>
<evidence type="ECO:0000313" key="2">
    <source>
        <dbReference type="EMBL" id="WXB04161.1"/>
    </source>
</evidence>
<evidence type="ECO:0000313" key="3">
    <source>
        <dbReference type="Proteomes" id="UP001374803"/>
    </source>
</evidence>
<proteinExistence type="predicted"/>
<reference evidence="2" key="1">
    <citation type="submission" date="2021-12" db="EMBL/GenBank/DDBJ databases">
        <title>Discovery of the Pendulisporaceae a myxobacterial family with distinct sporulation behavior and unique specialized metabolism.</title>
        <authorList>
            <person name="Garcia R."/>
            <person name="Popoff A."/>
            <person name="Bader C.D."/>
            <person name="Loehr J."/>
            <person name="Walesch S."/>
            <person name="Walt C."/>
            <person name="Boldt J."/>
            <person name="Bunk B."/>
            <person name="Haeckl F.J.F.P.J."/>
            <person name="Gunesch A.P."/>
            <person name="Birkelbach J."/>
            <person name="Nuebel U."/>
            <person name="Pietschmann T."/>
            <person name="Bach T."/>
            <person name="Mueller R."/>
        </authorList>
    </citation>
    <scope>NUCLEOTIDE SEQUENCE</scope>
    <source>
        <strain evidence="2">MSr11367</strain>
    </source>
</reference>
<evidence type="ECO:0000256" key="1">
    <source>
        <dbReference type="SAM" id="Phobius"/>
    </source>
</evidence>
<dbReference type="EMBL" id="CP089983">
    <property type="protein sequence ID" value="WXB04161.1"/>
    <property type="molecule type" value="Genomic_DNA"/>
</dbReference>
<feature type="transmembrane region" description="Helical" evidence="1">
    <location>
        <begin position="76"/>
        <end position="96"/>
    </location>
</feature>
<keyword evidence="1" id="KW-0812">Transmembrane</keyword>
<keyword evidence="1" id="KW-0472">Membrane</keyword>
<keyword evidence="1" id="KW-1133">Transmembrane helix</keyword>
<name>A0ABZ2KZQ8_9BACT</name>
<gene>
    <name evidence="2" type="ORF">LVJ94_45555</name>
</gene>
<keyword evidence="3" id="KW-1185">Reference proteome</keyword>
<dbReference type="Proteomes" id="UP001374803">
    <property type="component" value="Chromosome"/>
</dbReference>
<organism evidence="2 3">
    <name type="scientific">Pendulispora rubella</name>
    <dbReference type="NCBI Taxonomy" id="2741070"/>
    <lineage>
        <taxon>Bacteria</taxon>
        <taxon>Pseudomonadati</taxon>
        <taxon>Myxococcota</taxon>
        <taxon>Myxococcia</taxon>
        <taxon>Myxococcales</taxon>
        <taxon>Sorangiineae</taxon>
        <taxon>Pendulisporaceae</taxon>
        <taxon>Pendulispora</taxon>
    </lineage>
</organism>
<dbReference type="RefSeq" id="WP_394833797.1">
    <property type="nucleotide sequence ID" value="NZ_CP089929.1"/>
</dbReference>
<feature type="transmembrane region" description="Helical" evidence="1">
    <location>
        <begin position="42"/>
        <end position="64"/>
    </location>
</feature>